<sequence length="88" mass="9709">MLLIAQIEDILEEVAEEIQDEDEDDAGEPETQLIRRQEDGTLLVNTWVDLSDLAEGWRLLPHTRQAQLKAGPVCQAISLLVGATGSAR</sequence>
<evidence type="ECO:0000313" key="1">
    <source>
        <dbReference type="EMBL" id="RDH88141.1"/>
    </source>
</evidence>
<keyword evidence="2" id="KW-1185">Reference proteome</keyword>
<reference evidence="1 2" key="1">
    <citation type="journal article" date="2018" name="ISME J.">
        <title>Endosymbiont genomes yield clues of tubeworm success.</title>
        <authorList>
            <person name="Li Y."/>
            <person name="Liles M.R."/>
            <person name="Halanych K.M."/>
        </authorList>
    </citation>
    <scope>NUCLEOTIDE SEQUENCE [LARGE SCALE GENOMIC DNA]</scope>
    <source>
        <strain evidence="1">A1462</strain>
    </source>
</reference>
<protein>
    <submittedName>
        <fullName evidence="1">Uncharacterized protein</fullName>
    </submittedName>
</protein>
<dbReference type="EMBL" id="QFXE01000002">
    <property type="protein sequence ID" value="RDH88141.1"/>
    <property type="molecule type" value="Genomic_DNA"/>
</dbReference>
<comment type="caution">
    <text evidence="1">The sequence shown here is derived from an EMBL/GenBank/DDBJ whole genome shotgun (WGS) entry which is preliminary data.</text>
</comment>
<name>A0A370DSK7_9GAMM</name>
<dbReference type="Proteomes" id="UP000254771">
    <property type="component" value="Unassembled WGS sequence"/>
</dbReference>
<dbReference type="AlphaFoldDB" id="A0A370DSK7"/>
<proteinExistence type="predicted"/>
<accession>A0A370DSK7</accession>
<gene>
    <name evidence="1" type="ORF">DIZ78_01760</name>
</gene>
<organism evidence="1 2">
    <name type="scientific">endosymbiont of Escarpia spicata</name>
    <dbReference type="NCBI Taxonomy" id="2200908"/>
    <lineage>
        <taxon>Bacteria</taxon>
        <taxon>Pseudomonadati</taxon>
        <taxon>Pseudomonadota</taxon>
        <taxon>Gammaproteobacteria</taxon>
        <taxon>sulfur-oxidizing symbionts</taxon>
    </lineage>
</organism>
<evidence type="ECO:0000313" key="2">
    <source>
        <dbReference type="Proteomes" id="UP000254771"/>
    </source>
</evidence>